<dbReference type="Gene3D" id="2.120.10.30">
    <property type="entry name" value="TolB, C-terminal domain"/>
    <property type="match status" value="1"/>
</dbReference>
<dbReference type="PANTHER" id="PTHR10907:SF47">
    <property type="entry name" value="REGUCALCIN"/>
    <property type="match status" value="1"/>
</dbReference>
<dbReference type="InterPro" id="IPR011042">
    <property type="entry name" value="6-blade_b-propeller_TolB-like"/>
</dbReference>
<comment type="similarity">
    <text evidence="1">Belongs to the SMP-30/CGR1 family.</text>
</comment>
<evidence type="ECO:0000313" key="4">
    <source>
        <dbReference type="Proteomes" id="UP001208938"/>
    </source>
</evidence>
<protein>
    <submittedName>
        <fullName evidence="3">SMP-30/gluconolactonase/LRE family protein</fullName>
    </submittedName>
</protein>
<dbReference type="Pfam" id="PF08450">
    <property type="entry name" value="SGL"/>
    <property type="match status" value="1"/>
</dbReference>
<sequence>MTIRIDLHSPQTALLGESPLWDVARQRLWWVDARAASIRCAAADGRVLSDWTMPGQVGSIGLAQGGLIAALEDGFYHIDGQTGAAQRVARVTPPAPGLRLNDGKADRDGRFVSGHMHPTGGTAGELWQLGLDGRVTQLETGLGITNALCVSPDGHQLYLADLDGRGDPAL</sequence>
<dbReference type="SUPFAM" id="SSF63829">
    <property type="entry name" value="Calcium-dependent phosphotriesterase"/>
    <property type="match status" value="1"/>
</dbReference>
<feature type="domain" description="SMP-30/Gluconolactonase/LRE-like region" evidence="2">
    <location>
        <begin position="15"/>
        <end position="161"/>
    </location>
</feature>
<comment type="caution">
    <text evidence="3">The sequence shown here is derived from an EMBL/GenBank/DDBJ whole genome shotgun (WGS) entry which is preliminary data.</text>
</comment>
<gene>
    <name evidence="3" type="ORF">OKW52_15240</name>
</gene>
<dbReference type="PRINTS" id="PR01790">
    <property type="entry name" value="SMP30FAMILY"/>
</dbReference>
<organism evidence="3 4">
    <name type="scientific">Pararhodobacter zhoushanensis</name>
    <dbReference type="NCBI Taxonomy" id="2479545"/>
    <lineage>
        <taxon>Bacteria</taxon>
        <taxon>Pseudomonadati</taxon>
        <taxon>Pseudomonadota</taxon>
        <taxon>Alphaproteobacteria</taxon>
        <taxon>Rhodobacterales</taxon>
        <taxon>Paracoccaceae</taxon>
        <taxon>Pararhodobacter</taxon>
    </lineage>
</organism>
<evidence type="ECO:0000313" key="3">
    <source>
        <dbReference type="EMBL" id="MCW1933573.1"/>
    </source>
</evidence>
<dbReference type="InterPro" id="IPR013658">
    <property type="entry name" value="SGL"/>
</dbReference>
<name>A0ABT3H1C7_9RHOB</name>
<keyword evidence="4" id="KW-1185">Reference proteome</keyword>
<dbReference type="EMBL" id="JAPDFL010000001">
    <property type="protein sequence ID" value="MCW1933573.1"/>
    <property type="molecule type" value="Genomic_DNA"/>
</dbReference>
<evidence type="ECO:0000259" key="2">
    <source>
        <dbReference type="Pfam" id="PF08450"/>
    </source>
</evidence>
<dbReference type="Proteomes" id="UP001208938">
    <property type="component" value="Unassembled WGS sequence"/>
</dbReference>
<evidence type="ECO:0000256" key="1">
    <source>
        <dbReference type="ARBA" id="ARBA00008853"/>
    </source>
</evidence>
<dbReference type="PANTHER" id="PTHR10907">
    <property type="entry name" value="REGUCALCIN"/>
    <property type="match status" value="1"/>
</dbReference>
<dbReference type="InterPro" id="IPR005511">
    <property type="entry name" value="SMP-30"/>
</dbReference>
<reference evidence="3 4" key="1">
    <citation type="submission" date="2022-10" db="EMBL/GenBank/DDBJ databases">
        <title>Pararhodobacter sp. nov., isolated from marine algae.</title>
        <authorList>
            <person name="Choi B.J."/>
            <person name="Kim J.M."/>
            <person name="Lee J.K."/>
            <person name="Choi D.G."/>
            <person name="Jeon C.O."/>
        </authorList>
    </citation>
    <scope>NUCLEOTIDE SEQUENCE [LARGE SCALE GENOMIC DNA]</scope>
    <source>
        <strain evidence="3 4">ZQ420</strain>
    </source>
</reference>
<accession>A0ABT3H1C7</accession>
<proteinExistence type="inferred from homology"/>
<dbReference type="RefSeq" id="WP_264506466.1">
    <property type="nucleotide sequence ID" value="NZ_JAPDFL010000001.1"/>
</dbReference>